<dbReference type="PANTHER" id="PTHR36928:SF1">
    <property type="entry name" value="PHOSPHATASE YCDX-RELATED"/>
    <property type="match status" value="1"/>
</dbReference>
<organism evidence="2 4">
    <name type="scientific">Candidatus Hakubella thermalkaliphila</name>
    <dbReference type="NCBI Taxonomy" id="2754717"/>
    <lineage>
        <taxon>Bacteria</taxon>
        <taxon>Bacillati</taxon>
        <taxon>Actinomycetota</taxon>
        <taxon>Actinomycetota incertae sedis</taxon>
        <taxon>Candidatus Hakubellales</taxon>
        <taxon>Candidatus Hakubellaceae</taxon>
        <taxon>Candidatus Hakubella</taxon>
    </lineage>
</organism>
<dbReference type="RefSeq" id="WP_176230500.1">
    <property type="nucleotide sequence ID" value="NZ_BLSB01000388.1"/>
</dbReference>
<gene>
    <name evidence="1" type="ORF">HKBW3S42_00832</name>
    <name evidence="2" type="ORF">HKBW3S43_01861</name>
</gene>
<dbReference type="GO" id="GO:0008270">
    <property type="term" value="F:zinc ion binding"/>
    <property type="evidence" value="ECO:0007669"/>
    <property type="project" value="TreeGrafter"/>
</dbReference>
<keyword evidence="2" id="KW-0378">Hydrolase</keyword>
<dbReference type="Proteomes" id="UP000568877">
    <property type="component" value="Unassembled WGS sequence"/>
</dbReference>
<dbReference type="Proteomes" id="UP000576480">
    <property type="component" value="Unassembled WGS sequence"/>
</dbReference>
<protein>
    <submittedName>
        <fullName evidence="2">Putative hydrolase</fullName>
    </submittedName>
</protein>
<dbReference type="InterPro" id="IPR016195">
    <property type="entry name" value="Pol/histidinol_Pase-like"/>
</dbReference>
<sequence>MNAFRRIKKEIEALRHRYPEVEILFGVEANIVDTDGTVDLPTVILRELDFLLVGYHKLVRPRSLAFLWQVIRNFWSGWTKTTSASLRAANTAAITAAVRRYPITAITHPGLQIDIDTAELGRVCKGYGTFLEINSSYGSEVEQYIREALPTGVSFPLLQTLFFQVNNSL</sequence>
<evidence type="ECO:0000313" key="2">
    <source>
        <dbReference type="EMBL" id="GFP36074.1"/>
    </source>
</evidence>
<accession>A0A6V8PW54</accession>
<dbReference type="Gene3D" id="3.20.20.140">
    <property type="entry name" value="Metal-dependent hydrolases"/>
    <property type="match status" value="1"/>
</dbReference>
<dbReference type="InterPro" id="IPR050243">
    <property type="entry name" value="PHP_phosphatase"/>
</dbReference>
<reference evidence="3 4" key="1">
    <citation type="journal article" date="2020" name="Front. Microbiol.">
        <title>Single-cell genomics of novel Actinobacteria with the Wood-Ljungdahl pathway discovered in a serpentinizing system.</title>
        <authorList>
            <person name="Merino N."/>
            <person name="Kawai M."/>
            <person name="Boyd E.S."/>
            <person name="Colman D.R."/>
            <person name="McGlynn S.E."/>
            <person name="Nealson K.H."/>
            <person name="Kurokawa K."/>
            <person name="Hongoh Y."/>
        </authorList>
    </citation>
    <scope>NUCLEOTIDE SEQUENCE [LARGE SCALE GENOMIC DNA]</scope>
    <source>
        <strain evidence="1 3">S42</strain>
        <strain evidence="2 4">S43</strain>
    </source>
</reference>
<dbReference type="GO" id="GO:0005829">
    <property type="term" value="C:cytosol"/>
    <property type="evidence" value="ECO:0007669"/>
    <property type="project" value="TreeGrafter"/>
</dbReference>
<name>A0A6V8PW54_9ACTN</name>
<evidence type="ECO:0000313" key="1">
    <source>
        <dbReference type="EMBL" id="GFP32528.1"/>
    </source>
</evidence>
<dbReference type="PANTHER" id="PTHR36928">
    <property type="entry name" value="PHOSPHATASE YCDX-RELATED"/>
    <property type="match status" value="1"/>
</dbReference>
<dbReference type="EMBL" id="BLSA01000094">
    <property type="protein sequence ID" value="GFP32528.1"/>
    <property type="molecule type" value="Genomic_DNA"/>
</dbReference>
<dbReference type="EMBL" id="BLSB01000388">
    <property type="protein sequence ID" value="GFP36074.1"/>
    <property type="molecule type" value="Genomic_DNA"/>
</dbReference>
<dbReference type="SUPFAM" id="SSF89550">
    <property type="entry name" value="PHP domain-like"/>
    <property type="match status" value="1"/>
</dbReference>
<dbReference type="AlphaFoldDB" id="A0A6V8PW54"/>
<evidence type="ECO:0000313" key="4">
    <source>
        <dbReference type="Proteomes" id="UP000576480"/>
    </source>
</evidence>
<comment type="caution">
    <text evidence="2">The sequence shown here is derived from an EMBL/GenBank/DDBJ whole genome shotgun (WGS) entry which is preliminary data.</text>
</comment>
<evidence type="ECO:0000313" key="3">
    <source>
        <dbReference type="Proteomes" id="UP000568877"/>
    </source>
</evidence>
<dbReference type="GO" id="GO:0042578">
    <property type="term" value="F:phosphoric ester hydrolase activity"/>
    <property type="evidence" value="ECO:0007669"/>
    <property type="project" value="TreeGrafter"/>
</dbReference>
<proteinExistence type="predicted"/>